<evidence type="ECO:0000313" key="2">
    <source>
        <dbReference type="EMBL" id="OAD59308.1"/>
    </source>
</evidence>
<protein>
    <submittedName>
        <fullName evidence="2">Uncharacterized protein</fullName>
    </submittedName>
</protein>
<proteinExistence type="predicted"/>
<feature type="region of interest" description="Disordered" evidence="1">
    <location>
        <begin position="1"/>
        <end position="30"/>
    </location>
</feature>
<dbReference type="AlphaFoldDB" id="A0A310SSR7"/>
<dbReference type="Proteomes" id="UP000250275">
    <property type="component" value="Unassembled WGS sequence"/>
</dbReference>
<name>A0A310SSR7_9HYME</name>
<evidence type="ECO:0000256" key="1">
    <source>
        <dbReference type="SAM" id="MobiDB-lite"/>
    </source>
</evidence>
<keyword evidence="3" id="KW-1185">Reference proteome</keyword>
<evidence type="ECO:0000313" key="3">
    <source>
        <dbReference type="Proteomes" id="UP000250275"/>
    </source>
</evidence>
<accession>A0A310SSR7</accession>
<dbReference type="EMBL" id="KQ760712">
    <property type="protein sequence ID" value="OAD59308.1"/>
    <property type="molecule type" value="Genomic_DNA"/>
</dbReference>
<gene>
    <name evidence="2" type="ORF">WN48_09303</name>
</gene>
<sequence length="52" mass="6420">MKRKRKTEEQAEEEEEEEKGRTQTNKKNVKSRYLRSTKSLRFFIFVCFFKTV</sequence>
<organism evidence="2 3">
    <name type="scientific">Eufriesea mexicana</name>
    <dbReference type="NCBI Taxonomy" id="516756"/>
    <lineage>
        <taxon>Eukaryota</taxon>
        <taxon>Metazoa</taxon>
        <taxon>Ecdysozoa</taxon>
        <taxon>Arthropoda</taxon>
        <taxon>Hexapoda</taxon>
        <taxon>Insecta</taxon>
        <taxon>Pterygota</taxon>
        <taxon>Neoptera</taxon>
        <taxon>Endopterygota</taxon>
        <taxon>Hymenoptera</taxon>
        <taxon>Apocrita</taxon>
        <taxon>Aculeata</taxon>
        <taxon>Apoidea</taxon>
        <taxon>Anthophila</taxon>
        <taxon>Apidae</taxon>
        <taxon>Eufriesea</taxon>
    </lineage>
</organism>
<reference evidence="2 3" key="1">
    <citation type="submission" date="2015-07" db="EMBL/GenBank/DDBJ databases">
        <title>The genome of Eufriesea mexicana.</title>
        <authorList>
            <person name="Pan H."/>
            <person name="Kapheim K."/>
        </authorList>
    </citation>
    <scope>NUCLEOTIDE SEQUENCE [LARGE SCALE GENOMIC DNA]</scope>
    <source>
        <strain evidence="2">0111107269</strain>
        <tissue evidence="2">Whole body</tissue>
    </source>
</reference>